<evidence type="ECO:0000313" key="7">
    <source>
        <dbReference type="Proteomes" id="UP000620124"/>
    </source>
</evidence>
<protein>
    <submittedName>
        <fullName evidence="6">MYND-type domain-containing protein</fullName>
    </submittedName>
</protein>
<feature type="domain" description="MYND-type" evidence="5">
    <location>
        <begin position="411"/>
        <end position="452"/>
    </location>
</feature>
<comment type="caution">
    <text evidence="6">The sequence shown here is derived from an EMBL/GenBank/DDBJ whole genome shotgun (WGS) entry which is preliminary data.</text>
</comment>
<keyword evidence="1" id="KW-0479">Metal-binding</keyword>
<evidence type="ECO:0000256" key="3">
    <source>
        <dbReference type="ARBA" id="ARBA00022833"/>
    </source>
</evidence>
<dbReference type="AlphaFoldDB" id="A0A8H7D5C6"/>
<evidence type="ECO:0000313" key="6">
    <source>
        <dbReference type="EMBL" id="KAF7362889.1"/>
    </source>
</evidence>
<dbReference type="OrthoDB" id="3033247at2759"/>
<dbReference type="Proteomes" id="UP000620124">
    <property type="component" value="Unassembled WGS sequence"/>
</dbReference>
<dbReference type="SUPFAM" id="SSF144232">
    <property type="entry name" value="HIT/MYND zinc finger-like"/>
    <property type="match status" value="1"/>
</dbReference>
<evidence type="ECO:0000256" key="2">
    <source>
        <dbReference type="ARBA" id="ARBA00022771"/>
    </source>
</evidence>
<gene>
    <name evidence="6" type="ORF">MVEN_00639000</name>
</gene>
<keyword evidence="7" id="KW-1185">Reference proteome</keyword>
<dbReference type="GO" id="GO:0008270">
    <property type="term" value="F:zinc ion binding"/>
    <property type="evidence" value="ECO:0007669"/>
    <property type="project" value="UniProtKB-KW"/>
</dbReference>
<keyword evidence="2 4" id="KW-0863">Zinc-finger</keyword>
<dbReference type="PROSITE" id="PS50865">
    <property type="entry name" value="ZF_MYND_2"/>
    <property type="match status" value="1"/>
</dbReference>
<dbReference type="EMBL" id="JACAZI010000004">
    <property type="protein sequence ID" value="KAF7362889.1"/>
    <property type="molecule type" value="Genomic_DNA"/>
</dbReference>
<sequence>MHDSLGLQNISQLPPSLRRMARSAANGSSKDLEAACRQIKRLPDTTAILFLPAFYVNLDPATIPHIDDIHTKHEDILRAGKSIEGIYICMLFIPAQAFYDLWPRYWPWLQFFHSHICTEIIQPEVNLPDEQRLCEQYAQFIAHLSRTPGLARLVGNTPWGSHSPRARLVATCSHTELLGAQPEPAGLEEYVDGAGGDISALASLVARTISELVPTRRARSSEDTVKFLQGILKFIMTTDHIFDRPLQTGSHTLSIALRGCGLAKVLTIVIDNLGGVTIPGATTALNDCFMLLGMSFNAPSGRHCIAEALQSGLLHAMLKCGNNGPASPGTWDIMHTHLDHFLQGVLPGSLIYHSVVRQIEGTLRGIQDIMRISYLAKTENWRRFLDLAKERVAILKTLDAPNASWLTACDNIACGTFKDRSDFKRCSGCWAHYCSKACQISDWRHGEHRSVCTPASILWLTDHHGLTRRDRAFMRAIVQHDYERERVEAIYTSQVAFMNQYPGDAFYTAFDYTGGRVKISVLAATASARELGPEWAPAVSRAQRSEGRLELHLVRLAQPTGLRYWLIPLRMNTSSLYTRLKQMATSLPPSTGRGLRQDVISAVVNNVRALIDDEERAGLQLTH</sequence>
<evidence type="ECO:0000259" key="5">
    <source>
        <dbReference type="PROSITE" id="PS50865"/>
    </source>
</evidence>
<name>A0A8H7D5C6_9AGAR</name>
<dbReference type="InterPro" id="IPR002893">
    <property type="entry name" value="Znf_MYND"/>
</dbReference>
<organism evidence="6 7">
    <name type="scientific">Mycena venus</name>
    <dbReference type="NCBI Taxonomy" id="2733690"/>
    <lineage>
        <taxon>Eukaryota</taxon>
        <taxon>Fungi</taxon>
        <taxon>Dikarya</taxon>
        <taxon>Basidiomycota</taxon>
        <taxon>Agaricomycotina</taxon>
        <taxon>Agaricomycetes</taxon>
        <taxon>Agaricomycetidae</taxon>
        <taxon>Agaricales</taxon>
        <taxon>Marasmiineae</taxon>
        <taxon>Mycenaceae</taxon>
        <taxon>Mycena</taxon>
    </lineage>
</organism>
<accession>A0A8H7D5C6</accession>
<proteinExistence type="predicted"/>
<keyword evidence="3" id="KW-0862">Zinc</keyword>
<evidence type="ECO:0000256" key="4">
    <source>
        <dbReference type="PROSITE-ProRule" id="PRU00134"/>
    </source>
</evidence>
<evidence type="ECO:0000256" key="1">
    <source>
        <dbReference type="ARBA" id="ARBA00022723"/>
    </source>
</evidence>
<dbReference type="Gene3D" id="6.10.140.2220">
    <property type="match status" value="1"/>
</dbReference>
<reference evidence="6" key="1">
    <citation type="submission" date="2020-05" db="EMBL/GenBank/DDBJ databases">
        <title>Mycena genomes resolve the evolution of fungal bioluminescence.</title>
        <authorList>
            <person name="Tsai I.J."/>
        </authorList>
    </citation>
    <scope>NUCLEOTIDE SEQUENCE</scope>
    <source>
        <strain evidence="6">CCC161011</strain>
    </source>
</reference>